<dbReference type="SUPFAM" id="SSF53098">
    <property type="entry name" value="Ribonuclease H-like"/>
    <property type="match status" value="1"/>
</dbReference>
<comment type="similarity">
    <text evidence="1 11">Belongs to the DNA polymerase type-A family.</text>
</comment>
<dbReference type="Gene3D" id="3.30.70.370">
    <property type="match status" value="1"/>
</dbReference>
<keyword evidence="8 11" id="KW-0234">DNA repair</keyword>
<dbReference type="InterPro" id="IPR043502">
    <property type="entry name" value="DNA/RNA_pol_sf"/>
</dbReference>
<keyword evidence="11" id="KW-0269">Exonuclease</keyword>
<evidence type="ECO:0000313" key="14">
    <source>
        <dbReference type="EMBL" id="GAA0779432.1"/>
    </source>
</evidence>
<keyword evidence="6 11" id="KW-0239">DNA-directed DNA polymerase</keyword>
<dbReference type="CDD" id="cd06140">
    <property type="entry name" value="DNA_polA_I_Bacillus_like_exo"/>
    <property type="match status" value="1"/>
</dbReference>
<evidence type="ECO:0000313" key="15">
    <source>
        <dbReference type="Proteomes" id="UP001501047"/>
    </source>
</evidence>
<organism evidence="14 15">
    <name type="scientific">Clostridium subterminale</name>
    <dbReference type="NCBI Taxonomy" id="1550"/>
    <lineage>
        <taxon>Bacteria</taxon>
        <taxon>Bacillati</taxon>
        <taxon>Bacillota</taxon>
        <taxon>Clostridia</taxon>
        <taxon>Eubacteriales</taxon>
        <taxon>Clostridiaceae</taxon>
        <taxon>Clostridium</taxon>
    </lineage>
</organism>
<comment type="catalytic activity">
    <reaction evidence="9 11">
        <text>DNA(n) + a 2'-deoxyribonucleoside 5'-triphosphate = DNA(n+1) + diphosphate</text>
        <dbReference type="Rhea" id="RHEA:22508"/>
        <dbReference type="Rhea" id="RHEA-COMP:17339"/>
        <dbReference type="Rhea" id="RHEA-COMP:17340"/>
        <dbReference type="ChEBI" id="CHEBI:33019"/>
        <dbReference type="ChEBI" id="CHEBI:61560"/>
        <dbReference type="ChEBI" id="CHEBI:173112"/>
        <dbReference type="EC" id="2.7.7.7"/>
    </reaction>
</comment>
<dbReference type="NCBIfam" id="TIGR00593">
    <property type="entry name" value="pola"/>
    <property type="match status" value="1"/>
</dbReference>
<dbReference type="NCBIfam" id="NF004397">
    <property type="entry name" value="PRK05755.1"/>
    <property type="match status" value="1"/>
</dbReference>
<keyword evidence="5 11" id="KW-0227">DNA damage</keyword>
<dbReference type="EC" id="2.7.7.7" evidence="10 11"/>
<dbReference type="SMART" id="SM00279">
    <property type="entry name" value="HhH2"/>
    <property type="match status" value="1"/>
</dbReference>
<evidence type="ECO:0000256" key="7">
    <source>
        <dbReference type="ARBA" id="ARBA00023125"/>
    </source>
</evidence>
<comment type="function">
    <text evidence="11">In addition to polymerase activity, this DNA polymerase exhibits 5'-3' exonuclease activity.</text>
</comment>
<dbReference type="InterPro" id="IPR029060">
    <property type="entry name" value="PIN-like_dom_sf"/>
</dbReference>
<dbReference type="InterPro" id="IPR036397">
    <property type="entry name" value="RNaseH_sf"/>
</dbReference>
<comment type="subunit">
    <text evidence="11">Single-chain monomer with multiple functions.</text>
</comment>
<evidence type="ECO:0000256" key="5">
    <source>
        <dbReference type="ARBA" id="ARBA00022763"/>
    </source>
</evidence>
<dbReference type="InterPro" id="IPR036279">
    <property type="entry name" value="5-3_exonuclease_C_sf"/>
</dbReference>
<dbReference type="SUPFAM" id="SSF56672">
    <property type="entry name" value="DNA/RNA polymerases"/>
    <property type="match status" value="1"/>
</dbReference>
<name>A0ABP3WCD1_CLOSU</name>
<keyword evidence="15" id="KW-1185">Reference proteome</keyword>
<reference evidence="15" key="1">
    <citation type="journal article" date="2019" name="Int. J. Syst. Evol. Microbiol.">
        <title>The Global Catalogue of Microorganisms (GCM) 10K type strain sequencing project: providing services to taxonomists for standard genome sequencing and annotation.</title>
        <authorList>
            <consortium name="The Broad Institute Genomics Platform"/>
            <consortium name="The Broad Institute Genome Sequencing Center for Infectious Disease"/>
            <person name="Wu L."/>
            <person name="Ma J."/>
        </authorList>
    </citation>
    <scope>NUCLEOTIDE SEQUENCE [LARGE SCALE GENOMIC DNA]</scope>
    <source>
        <strain evidence="15">JCM 1417</strain>
    </source>
</reference>
<evidence type="ECO:0000256" key="3">
    <source>
        <dbReference type="ARBA" id="ARBA00022695"/>
    </source>
</evidence>
<accession>A0ABP3WCD1</accession>
<dbReference type="InterPro" id="IPR020046">
    <property type="entry name" value="5-3_exonucl_a-hlix_arch_N"/>
</dbReference>
<keyword evidence="11" id="KW-0540">Nuclease</keyword>
<dbReference type="Pfam" id="PF01367">
    <property type="entry name" value="5_3_exonuc"/>
    <property type="match status" value="1"/>
</dbReference>
<dbReference type="InterPro" id="IPR054690">
    <property type="entry name" value="DNA_polI_exonuclease"/>
</dbReference>
<evidence type="ECO:0000259" key="12">
    <source>
        <dbReference type="SMART" id="SM00475"/>
    </source>
</evidence>
<evidence type="ECO:0000256" key="10">
    <source>
        <dbReference type="NCBIfam" id="TIGR00593"/>
    </source>
</evidence>
<dbReference type="PRINTS" id="PR00868">
    <property type="entry name" value="DNAPOLI"/>
</dbReference>
<dbReference type="SUPFAM" id="SSF47807">
    <property type="entry name" value="5' to 3' exonuclease, C-terminal subdomain"/>
    <property type="match status" value="1"/>
</dbReference>
<dbReference type="Gene3D" id="3.30.420.10">
    <property type="entry name" value="Ribonuclease H-like superfamily/Ribonuclease H"/>
    <property type="match status" value="1"/>
</dbReference>
<feature type="domain" description="5'-3' exonuclease" evidence="12">
    <location>
        <begin position="7"/>
        <end position="268"/>
    </location>
</feature>
<evidence type="ECO:0000256" key="11">
    <source>
        <dbReference type="RuleBase" id="RU004460"/>
    </source>
</evidence>
<evidence type="ECO:0000256" key="4">
    <source>
        <dbReference type="ARBA" id="ARBA00022705"/>
    </source>
</evidence>
<dbReference type="InterPro" id="IPR019760">
    <property type="entry name" value="DNA-dir_DNA_pol_A_CS"/>
</dbReference>
<dbReference type="CDD" id="cd08637">
    <property type="entry name" value="DNA_pol_A_pol_I_C"/>
    <property type="match status" value="1"/>
</dbReference>
<proteinExistence type="inferred from homology"/>
<evidence type="ECO:0000256" key="6">
    <source>
        <dbReference type="ARBA" id="ARBA00022932"/>
    </source>
</evidence>
<keyword evidence="4 11" id="KW-0235">DNA replication</keyword>
<evidence type="ECO:0000256" key="2">
    <source>
        <dbReference type="ARBA" id="ARBA00022679"/>
    </source>
</evidence>
<dbReference type="Gene3D" id="1.10.150.20">
    <property type="entry name" value="5' to 3' exonuclease, C-terminal subdomain"/>
    <property type="match status" value="2"/>
</dbReference>
<dbReference type="CDD" id="cd09898">
    <property type="entry name" value="H3TH_53EXO"/>
    <property type="match status" value="1"/>
</dbReference>
<dbReference type="Pfam" id="PF02739">
    <property type="entry name" value="5_3_exonuc_N"/>
    <property type="match status" value="1"/>
</dbReference>
<keyword evidence="7 11" id="KW-0238">DNA-binding</keyword>
<dbReference type="PANTHER" id="PTHR10133:SF27">
    <property type="entry name" value="DNA POLYMERASE NU"/>
    <property type="match status" value="1"/>
</dbReference>
<feature type="domain" description="DNA-directed DNA polymerase family A palm" evidence="13">
    <location>
        <begin position="639"/>
        <end position="846"/>
    </location>
</feature>
<dbReference type="CDD" id="cd09859">
    <property type="entry name" value="PIN_53EXO"/>
    <property type="match status" value="1"/>
</dbReference>
<gene>
    <name evidence="11 14" type="primary">polA</name>
    <name evidence="14" type="ORF">GCM10008908_38060</name>
</gene>
<comment type="caution">
    <text evidence="14">The sequence shown here is derived from an EMBL/GenBank/DDBJ whole genome shotgun (WGS) entry which is preliminary data.</text>
</comment>
<dbReference type="EMBL" id="BAAACI010000011">
    <property type="protein sequence ID" value="GAA0779432.1"/>
    <property type="molecule type" value="Genomic_DNA"/>
</dbReference>
<sequence length="882" mass="100157">MDVIKINKESLAVLDGNSLLYRAFYAIPELTTKEGIYTNGVYGFLNMLLKIKEDINPDYIVAAFDKSSNTFRHKEYEDYKAGRKKTPPELSMQFPIIREILSKMGISVFELEGYEADDLIGTISVLAEDEGMEVFVVTGDKDALQLATDNVNVVINKKGITEKEIYNKERFIEDFGVTPTQYIDVKGLMGDKSDNIPGVPGVGEKTAFKLIKEYGSIENVLMNISNISGKKLKESLQEYSEQAIFSKKLATIITKVPVEIPMEQLRTKGDFNNSEVRDMCLRLQFKSLLSKFENLSQDNSEVSESQRSEAVDFKVINEIKALNEVIPNIKNKIFVKLYVEDTSNFAEIMVKTIGILSEGQVYLIYCDKLIEEDRESFIKAMKIIFQDSNLEKITHGIKYGYTAFLKLGIDLDLVNFDVEIAAYLLDSSKSEYSIKTLYEERLGKTFDGDEDSLKANEIVALEKVYTILKEEINKEDMEELLFKVEQPLTKVISYMEYEGFNINREGLEDLGTKFSGEIETLTKEIYHLSGEEFNINSPKQLGKILFEKLDLPVIKKTKTGYSTNAEVLDALKDKHEIINKILYFRQITKLYSTYIEGLKNVIDEDGRIHSNFTQTVTTTGRLSSTEPNLQNIPIKNENGRSIRKVFIPHDADSVILSADYSQIELRVLAHISKDENMIRAFRNSLDIHTSTASEVFNVPIEEVTKTMRSNAKAVNFGIVYGIGDFSLAQDLGITRGEAKKYIDTYLERYENVQKYMDKVIGEAEENSYVTTLLHRKRYIPEIKSSNKIVKALGKRLAMNAPIQGSAADIIKIAMVNVASKLKSQKLKSKLILQVHDELILNVYKDELDSVKDIVKNEMENVLDLKVPLDVDISIGETWYEAK</sequence>
<dbReference type="Proteomes" id="UP001501047">
    <property type="component" value="Unassembled WGS sequence"/>
</dbReference>
<keyword evidence="2 11" id="KW-0808">Transferase</keyword>
<dbReference type="PANTHER" id="PTHR10133">
    <property type="entry name" value="DNA POLYMERASE I"/>
    <property type="match status" value="1"/>
</dbReference>
<dbReference type="Gene3D" id="3.40.50.1010">
    <property type="entry name" value="5'-nuclease"/>
    <property type="match status" value="1"/>
</dbReference>
<dbReference type="InterPro" id="IPR020045">
    <property type="entry name" value="DNA_polI_H3TH"/>
</dbReference>
<dbReference type="InterPro" id="IPR002298">
    <property type="entry name" value="DNA_polymerase_A"/>
</dbReference>
<dbReference type="SMART" id="SM00475">
    <property type="entry name" value="53EXOc"/>
    <property type="match status" value="1"/>
</dbReference>
<dbReference type="Pfam" id="PF22619">
    <property type="entry name" value="DNA_polI_exo1"/>
    <property type="match status" value="1"/>
</dbReference>
<dbReference type="PROSITE" id="PS00447">
    <property type="entry name" value="DNA_POLYMERASE_A"/>
    <property type="match status" value="1"/>
</dbReference>
<keyword evidence="11" id="KW-0378">Hydrolase</keyword>
<dbReference type="Pfam" id="PF00476">
    <property type="entry name" value="DNA_pol_A"/>
    <property type="match status" value="1"/>
</dbReference>
<dbReference type="SUPFAM" id="SSF88723">
    <property type="entry name" value="PIN domain-like"/>
    <property type="match status" value="1"/>
</dbReference>
<evidence type="ECO:0000256" key="9">
    <source>
        <dbReference type="ARBA" id="ARBA00049244"/>
    </source>
</evidence>
<evidence type="ECO:0000259" key="13">
    <source>
        <dbReference type="SMART" id="SM00482"/>
    </source>
</evidence>
<dbReference type="Gene3D" id="1.20.1060.10">
    <property type="entry name" value="Taq DNA Polymerase, Chain T, domain 4"/>
    <property type="match status" value="1"/>
</dbReference>
<protein>
    <recommendedName>
        <fullName evidence="10 11">DNA polymerase I</fullName>
        <ecNumber evidence="10 11">2.7.7.7</ecNumber>
    </recommendedName>
</protein>
<dbReference type="InterPro" id="IPR018320">
    <property type="entry name" value="DNA_polymerase_1"/>
</dbReference>
<dbReference type="SMART" id="SM00482">
    <property type="entry name" value="POLAc"/>
    <property type="match status" value="1"/>
</dbReference>
<dbReference type="InterPro" id="IPR008918">
    <property type="entry name" value="HhH2"/>
</dbReference>
<evidence type="ECO:0000256" key="1">
    <source>
        <dbReference type="ARBA" id="ARBA00007705"/>
    </source>
</evidence>
<dbReference type="InterPro" id="IPR012337">
    <property type="entry name" value="RNaseH-like_sf"/>
</dbReference>
<dbReference type="InterPro" id="IPR001098">
    <property type="entry name" value="DNA-dir_DNA_pol_A_palm_dom"/>
</dbReference>
<evidence type="ECO:0000256" key="8">
    <source>
        <dbReference type="ARBA" id="ARBA00023204"/>
    </source>
</evidence>
<keyword evidence="3 11" id="KW-0548">Nucleotidyltransferase</keyword>
<dbReference type="InterPro" id="IPR002421">
    <property type="entry name" value="5-3_exonuclease"/>
</dbReference>